<comment type="similarity">
    <text evidence="2">Belongs to the ElaB/YgaM/YqjD family.</text>
</comment>
<keyword evidence="4" id="KW-0997">Cell inner membrane</keyword>
<dbReference type="EMBL" id="AP013066">
    <property type="protein sequence ID" value="BAN35926.1"/>
    <property type="molecule type" value="Genomic_DNA"/>
</dbReference>
<protein>
    <recommendedName>
        <fullName evidence="13">DUF883 domain-containing protein</fullName>
    </recommendedName>
</protein>
<dbReference type="InterPro" id="IPR043604">
    <property type="entry name" value="DUF883_N"/>
</dbReference>
<sequence>MIMYSEVDEVADVNKEKLVADFKVVVADAEALLRATANDAGEKVAAAREKIQASLVDAKVRLAQAEAAIIDKTKQAARATDQYVHDNPWKAVGISACVGLVIGVLIARR</sequence>
<keyword evidence="12" id="KW-1185">Reference proteome</keyword>
<evidence type="ECO:0000313" key="11">
    <source>
        <dbReference type="EMBL" id="BAN35926.1"/>
    </source>
</evidence>
<keyword evidence="5" id="KW-0812">Transmembrane</keyword>
<dbReference type="PANTHER" id="PTHR35893">
    <property type="entry name" value="INNER MEMBRANE PROTEIN-RELATED"/>
    <property type="match status" value="1"/>
</dbReference>
<feature type="domain" description="DUF883" evidence="10">
    <location>
        <begin position="80"/>
        <end position="109"/>
    </location>
</feature>
<reference evidence="11 12" key="1">
    <citation type="journal article" date="2012" name="Appl. Environ. Microbiol.">
        <title>Draft genome sequence of a psychrotolerant sulfur-oxidizing bacterium, Sulfuricella denitrificans skB26, and proteomic insights into cold adaptation.</title>
        <authorList>
            <person name="Watanabe T."/>
            <person name="Kojima H."/>
            <person name="Fukui M."/>
        </authorList>
    </citation>
    <scope>NUCLEOTIDE SEQUENCE [LARGE SCALE GENOMIC DNA]</scope>
    <source>
        <strain evidence="12">skB26</strain>
    </source>
</reference>
<keyword evidence="3" id="KW-1003">Cell membrane</keyword>
<evidence type="ECO:0000256" key="6">
    <source>
        <dbReference type="ARBA" id="ARBA00022989"/>
    </source>
</evidence>
<organism evidence="11 12">
    <name type="scientific">Sulfuricella denitrificans (strain DSM 22764 / NBRC 105220 / skB26)</name>
    <dbReference type="NCBI Taxonomy" id="1163617"/>
    <lineage>
        <taxon>Bacteria</taxon>
        <taxon>Pseudomonadati</taxon>
        <taxon>Pseudomonadota</taxon>
        <taxon>Betaproteobacteria</taxon>
        <taxon>Nitrosomonadales</taxon>
        <taxon>Sulfuricellaceae</taxon>
        <taxon>Sulfuricella</taxon>
    </lineage>
</organism>
<dbReference type="GO" id="GO:0005886">
    <property type="term" value="C:plasma membrane"/>
    <property type="evidence" value="ECO:0007669"/>
    <property type="project" value="UniProtKB-SubCell"/>
</dbReference>
<evidence type="ECO:0000313" key="12">
    <source>
        <dbReference type="Proteomes" id="UP000015559"/>
    </source>
</evidence>
<dbReference type="KEGG" id="sdr:SCD_n02116"/>
<feature type="domain" description="DUF883" evidence="9">
    <location>
        <begin position="16"/>
        <end position="66"/>
    </location>
</feature>
<dbReference type="PANTHER" id="PTHR35893:SF3">
    <property type="entry name" value="INNER MEMBRANE PROTEIN"/>
    <property type="match status" value="1"/>
</dbReference>
<proteinExistence type="inferred from homology"/>
<evidence type="ECO:0000259" key="9">
    <source>
        <dbReference type="Pfam" id="PF05957"/>
    </source>
</evidence>
<evidence type="ECO:0000256" key="1">
    <source>
        <dbReference type="ARBA" id="ARBA00004377"/>
    </source>
</evidence>
<evidence type="ECO:0008006" key="13">
    <source>
        <dbReference type="Google" id="ProtNLM"/>
    </source>
</evidence>
<evidence type="ECO:0000256" key="3">
    <source>
        <dbReference type="ARBA" id="ARBA00022475"/>
    </source>
</evidence>
<dbReference type="HOGENOM" id="CLU_132623_0_2_4"/>
<dbReference type="InterPro" id="IPR043605">
    <property type="entry name" value="DUF883_C"/>
</dbReference>
<evidence type="ECO:0000256" key="2">
    <source>
        <dbReference type="ARBA" id="ARBA00010423"/>
    </source>
</evidence>
<evidence type="ECO:0000256" key="7">
    <source>
        <dbReference type="ARBA" id="ARBA00023136"/>
    </source>
</evidence>
<dbReference type="STRING" id="1163617.SCD_n02116"/>
<comment type="subcellular location">
    <subcellularLocation>
        <location evidence="1">Cell inner membrane</location>
        <topology evidence="1">Single-pass membrane protein</topology>
    </subcellularLocation>
</comment>
<dbReference type="Pfam" id="PF19029">
    <property type="entry name" value="DUF883_C"/>
    <property type="match status" value="1"/>
</dbReference>
<dbReference type="Pfam" id="PF05957">
    <property type="entry name" value="DUF883"/>
    <property type="match status" value="1"/>
</dbReference>
<name>S6AI79_SULDS</name>
<evidence type="ECO:0000256" key="4">
    <source>
        <dbReference type="ARBA" id="ARBA00022519"/>
    </source>
</evidence>
<feature type="coiled-coil region" evidence="8">
    <location>
        <begin position="48"/>
        <end position="82"/>
    </location>
</feature>
<evidence type="ECO:0000259" key="10">
    <source>
        <dbReference type="Pfam" id="PF19029"/>
    </source>
</evidence>
<keyword evidence="6" id="KW-1133">Transmembrane helix</keyword>
<dbReference type="InterPro" id="IPR010279">
    <property type="entry name" value="YqjD/ElaB"/>
</dbReference>
<dbReference type="RefSeq" id="WP_009205122.1">
    <property type="nucleotide sequence ID" value="NC_022357.1"/>
</dbReference>
<gene>
    <name evidence="11" type="ORF">SCD_n02116</name>
</gene>
<evidence type="ECO:0000256" key="5">
    <source>
        <dbReference type="ARBA" id="ARBA00022692"/>
    </source>
</evidence>
<dbReference type="GO" id="GO:0043022">
    <property type="term" value="F:ribosome binding"/>
    <property type="evidence" value="ECO:0007669"/>
    <property type="project" value="InterPro"/>
</dbReference>
<accession>S6AI79</accession>
<keyword evidence="7" id="KW-0472">Membrane</keyword>
<dbReference type="AlphaFoldDB" id="S6AI79"/>
<evidence type="ECO:0000256" key="8">
    <source>
        <dbReference type="SAM" id="Coils"/>
    </source>
</evidence>
<keyword evidence="8" id="KW-0175">Coiled coil</keyword>
<dbReference type="eggNOG" id="COG4575">
    <property type="taxonomic scope" value="Bacteria"/>
</dbReference>
<dbReference type="Proteomes" id="UP000015559">
    <property type="component" value="Chromosome"/>
</dbReference>